<accession>A0AAV4X5I5</accession>
<dbReference type="Proteomes" id="UP001054837">
    <property type="component" value="Unassembled WGS sequence"/>
</dbReference>
<dbReference type="AlphaFoldDB" id="A0AAV4X5I5"/>
<evidence type="ECO:0000313" key="3">
    <source>
        <dbReference type="Proteomes" id="UP001054837"/>
    </source>
</evidence>
<name>A0AAV4X5I5_9ARAC</name>
<reference evidence="2 3" key="1">
    <citation type="submission" date="2021-06" db="EMBL/GenBank/DDBJ databases">
        <title>Caerostris darwini draft genome.</title>
        <authorList>
            <person name="Kono N."/>
            <person name="Arakawa K."/>
        </authorList>
    </citation>
    <scope>NUCLEOTIDE SEQUENCE [LARGE SCALE GENOMIC DNA]</scope>
</reference>
<dbReference type="EMBL" id="BPLQ01015708">
    <property type="protein sequence ID" value="GIY90101.1"/>
    <property type="molecule type" value="Genomic_DNA"/>
</dbReference>
<protein>
    <submittedName>
        <fullName evidence="2">Uncharacterized protein</fullName>
    </submittedName>
</protein>
<dbReference type="EMBL" id="BPLQ01015708">
    <property type="protein sequence ID" value="GIY90083.1"/>
    <property type="molecule type" value="Genomic_DNA"/>
</dbReference>
<keyword evidence="3" id="KW-1185">Reference proteome</keyword>
<organism evidence="2 3">
    <name type="scientific">Caerostris darwini</name>
    <dbReference type="NCBI Taxonomy" id="1538125"/>
    <lineage>
        <taxon>Eukaryota</taxon>
        <taxon>Metazoa</taxon>
        <taxon>Ecdysozoa</taxon>
        <taxon>Arthropoda</taxon>
        <taxon>Chelicerata</taxon>
        <taxon>Arachnida</taxon>
        <taxon>Araneae</taxon>
        <taxon>Araneomorphae</taxon>
        <taxon>Entelegynae</taxon>
        <taxon>Araneoidea</taxon>
        <taxon>Araneidae</taxon>
        <taxon>Caerostris</taxon>
    </lineage>
</organism>
<gene>
    <name evidence="1" type="ORF">CDAR_231541</name>
    <name evidence="2" type="ORF">CDAR_231671</name>
</gene>
<sequence>MPHSRFLSVLGEGDCHMRANRRKGHKNDAILQPQQLSENKKFPFSSPLWLVRLCSHTEAFPCRPSLQDSTELLGFPPSLTPHSPFLSVLEWTIVTCVRIGTPDSFFTEDILLTCVRKKEKEMWKQIKQLK</sequence>
<evidence type="ECO:0000313" key="1">
    <source>
        <dbReference type="EMBL" id="GIY90083.1"/>
    </source>
</evidence>
<proteinExistence type="predicted"/>
<comment type="caution">
    <text evidence="2">The sequence shown here is derived from an EMBL/GenBank/DDBJ whole genome shotgun (WGS) entry which is preliminary data.</text>
</comment>
<evidence type="ECO:0000313" key="2">
    <source>
        <dbReference type="EMBL" id="GIY90101.1"/>
    </source>
</evidence>